<dbReference type="EMBL" id="MT142114">
    <property type="protein sequence ID" value="QJA74682.1"/>
    <property type="molecule type" value="Genomic_DNA"/>
</dbReference>
<reference evidence="1" key="1">
    <citation type="submission" date="2020-03" db="EMBL/GenBank/DDBJ databases">
        <title>The deep terrestrial virosphere.</title>
        <authorList>
            <person name="Holmfeldt K."/>
            <person name="Nilsson E."/>
            <person name="Simone D."/>
            <person name="Lopez-Fernandez M."/>
            <person name="Wu X."/>
            <person name="de Brujin I."/>
            <person name="Lundin D."/>
            <person name="Andersson A."/>
            <person name="Bertilsson S."/>
            <person name="Dopson M."/>
        </authorList>
    </citation>
    <scope>NUCLEOTIDE SEQUENCE</scope>
    <source>
        <strain evidence="2">MM415A01949</strain>
        <strain evidence="1">MM415B00659</strain>
    </source>
</reference>
<dbReference type="AlphaFoldDB" id="A0A6M3IZT8"/>
<gene>
    <name evidence="2" type="ORF">MM415A01949_0003</name>
    <name evidence="1" type="ORF">MM415B00659_0037</name>
</gene>
<proteinExistence type="predicted"/>
<protein>
    <submittedName>
        <fullName evidence="1">Uncharacterized protein</fullName>
    </submittedName>
</protein>
<dbReference type="EMBL" id="MT141489">
    <property type="protein sequence ID" value="QJA63083.1"/>
    <property type="molecule type" value="Genomic_DNA"/>
</dbReference>
<organism evidence="1">
    <name type="scientific">viral metagenome</name>
    <dbReference type="NCBI Taxonomy" id="1070528"/>
    <lineage>
        <taxon>unclassified sequences</taxon>
        <taxon>metagenomes</taxon>
        <taxon>organismal metagenomes</taxon>
    </lineage>
</organism>
<sequence length="43" mass="5120">MIRGVLSVQENITDQFELILSEKRVKNDLFSKMVKVFYPMDRT</sequence>
<evidence type="ECO:0000313" key="1">
    <source>
        <dbReference type="EMBL" id="QJA63083.1"/>
    </source>
</evidence>
<accession>A0A6M3IZT8</accession>
<evidence type="ECO:0000313" key="2">
    <source>
        <dbReference type="EMBL" id="QJA74682.1"/>
    </source>
</evidence>
<name>A0A6M3IZT8_9ZZZZ</name>